<sequence length="98" mass="10537">MSLVSAGLGIGFAPEWTEGLRNRAFELKAVRGIDFRIGLGVAWNKEDPTASCDDIVDSVRSLARPAGQANVAACSRDVSDMMPARGVCHVRLRLNLPL</sequence>
<protein>
    <submittedName>
        <fullName evidence="1">DNA-binding transcriptional LysR family regulator</fullName>
    </submittedName>
</protein>
<evidence type="ECO:0000313" key="1">
    <source>
        <dbReference type="EMBL" id="MBB4438225.1"/>
    </source>
</evidence>
<dbReference type="GO" id="GO:0003677">
    <property type="term" value="F:DNA binding"/>
    <property type="evidence" value="ECO:0007669"/>
    <property type="project" value="UniProtKB-KW"/>
</dbReference>
<dbReference type="Proteomes" id="UP000533724">
    <property type="component" value="Unassembled WGS sequence"/>
</dbReference>
<name>A0A7W6UHI1_9HYPH</name>
<comment type="caution">
    <text evidence="1">The sequence shown here is derived from an EMBL/GenBank/DDBJ whole genome shotgun (WGS) entry which is preliminary data.</text>
</comment>
<accession>A0A7W6UHI1</accession>
<keyword evidence="1" id="KW-0238">DNA-binding</keyword>
<gene>
    <name evidence="1" type="ORF">GGE15_001474</name>
</gene>
<reference evidence="1 2" key="1">
    <citation type="submission" date="2020-08" db="EMBL/GenBank/DDBJ databases">
        <title>Genomic Encyclopedia of Type Strains, Phase IV (KMG-V): Genome sequencing to study the core and pangenomes of soil and plant-associated prokaryotes.</title>
        <authorList>
            <person name="Whitman W."/>
        </authorList>
    </citation>
    <scope>NUCLEOTIDE SEQUENCE [LARGE SCALE GENOMIC DNA]</scope>
    <source>
        <strain evidence="1 2">SEMIA 414</strain>
    </source>
</reference>
<organism evidence="1 2">
    <name type="scientific">Rhizobium esperanzae</name>
    <dbReference type="NCBI Taxonomy" id="1967781"/>
    <lineage>
        <taxon>Bacteria</taxon>
        <taxon>Pseudomonadati</taxon>
        <taxon>Pseudomonadota</taxon>
        <taxon>Alphaproteobacteria</taxon>
        <taxon>Hyphomicrobiales</taxon>
        <taxon>Rhizobiaceae</taxon>
        <taxon>Rhizobium/Agrobacterium group</taxon>
        <taxon>Rhizobium</taxon>
    </lineage>
</organism>
<proteinExistence type="predicted"/>
<dbReference type="AlphaFoldDB" id="A0A7W6UHI1"/>
<dbReference type="EMBL" id="JACIHI010000002">
    <property type="protein sequence ID" value="MBB4438225.1"/>
    <property type="molecule type" value="Genomic_DNA"/>
</dbReference>
<evidence type="ECO:0000313" key="2">
    <source>
        <dbReference type="Proteomes" id="UP000533724"/>
    </source>
</evidence>